<sequence>MGDSRNVSEQIPFVQLDLVAGLIMSWNGAIGAVPLGWALCDGEDGTPDLTDKFVIGVGDTYVVGEEGGQVLHDHAVTINLHNHANPFDAGPMSGAGATSHDRQWTNQNDFGDTSFDSDLPPYYAFAYIMFLG</sequence>
<organism evidence="1">
    <name type="scientific">marine sediment metagenome</name>
    <dbReference type="NCBI Taxonomy" id="412755"/>
    <lineage>
        <taxon>unclassified sequences</taxon>
        <taxon>metagenomes</taxon>
        <taxon>ecological metagenomes</taxon>
    </lineage>
</organism>
<dbReference type="SUPFAM" id="SSF88874">
    <property type="entry name" value="Receptor-binding domain of short tail fibre protein gp12"/>
    <property type="match status" value="1"/>
</dbReference>
<gene>
    <name evidence="1" type="ORF">LCGC14_1113870</name>
</gene>
<proteinExistence type="predicted"/>
<evidence type="ECO:0008006" key="2">
    <source>
        <dbReference type="Google" id="ProtNLM"/>
    </source>
</evidence>
<dbReference type="CDD" id="cd22641">
    <property type="entry name" value="C24-like"/>
    <property type="match status" value="1"/>
</dbReference>
<comment type="caution">
    <text evidence="1">The sequence shown here is derived from an EMBL/GenBank/DDBJ whole genome shotgun (WGS) entry which is preliminary data.</text>
</comment>
<name>A0A0F9MAR7_9ZZZZ</name>
<accession>A0A0F9MAR7</accession>
<reference evidence="1" key="1">
    <citation type="journal article" date="2015" name="Nature">
        <title>Complex archaea that bridge the gap between prokaryotes and eukaryotes.</title>
        <authorList>
            <person name="Spang A."/>
            <person name="Saw J.H."/>
            <person name="Jorgensen S.L."/>
            <person name="Zaremba-Niedzwiedzka K."/>
            <person name="Martijn J."/>
            <person name="Lind A.E."/>
            <person name="van Eijk R."/>
            <person name="Schleper C."/>
            <person name="Guy L."/>
            <person name="Ettema T.J."/>
        </authorList>
    </citation>
    <scope>NUCLEOTIDE SEQUENCE</scope>
</reference>
<evidence type="ECO:0000313" key="1">
    <source>
        <dbReference type="EMBL" id="KKN02819.1"/>
    </source>
</evidence>
<dbReference type="EMBL" id="LAZR01005104">
    <property type="protein sequence ID" value="KKN02819.1"/>
    <property type="molecule type" value="Genomic_DNA"/>
</dbReference>
<dbReference type="AlphaFoldDB" id="A0A0F9MAR7"/>
<protein>
    <recommendedName>
        <fullName evidence="2">Phage tail collar domain-containing protein</fullName>
    </recommendedName>
</protein>